<evidence type="ECO:0000313" key="1">
    <source>
        <dbReference type="EMBL" id="MCF7568134.1"/>
    </source>
</evidence>
<dbReference type="Proteomes" id="UP001199795">
    <property type="component" value="Unassembled WGS sequence"/>
</dbReference>
<evidence type="ECO:0008006" key="3">
    <source>
        <dbReference type="Google" id="ProtNLM"/>
    </source>
</evidence>
<comment type="caution">
    <text evidence="1">The sequence shown here is derived from an EMBL/GenBank/DDBJ whole genome shotgun (WGS) entry which is preliminary data.</text>
</comment>
<dbReference type="AlphaFoldDB" id="A0AAE3JLD1"/>
<dbReference type="PROSITE" id="PS51257">
    <property type="entry name" value="PROKAR_LIPOPROTEIN"/>
    <property type="match status" value="1"/>
</dbReference>
<accession>A0AAE3JLD1</accession>
<evidence type="ECO:0000313" key="2">
    <source>
        <dbReference type="Proteomes" id="UP001199795"/>
    </source>
</evidence>
<keyword evidence="2" id="KW-1185">Reference proteome</keyword>
<name>A0AAE3JLD1_9FLAO</name>
<dbReference type="RefSeq" id="WP_237239482.1">
    <property type="nucleotide sequence ID" value="NZ_JAKKDU010000007.1"/>
</dbReference>
<gene>
    <name evidence="1" type="ORF">L3X37_07130</name>
</gene>
<protein>
    <recommendedName>
        <fullName evidence="3">Lipoprotein</fullName>
    </recommendedName>
</protein>
<organism evidence="1 2">
    <name type="scientific">Wocania arenilitoris</name>
    <dbReference type="NCBI Taxonomy" id="2044858"/>
    <lineage>
        <taxon>Bacteria</taxon>
        <taxon>Pseudomonadati</taxon>
        <taxon>Bacteroidota</taxon>
        <taxon>Flavobacteriia</taxon>
        <taxon>Flavobacteriales</taxon>
        <taxon>Flavobacteriaceae</taxon>
        <taxon>Wocania</taxon>
    </lineage>
</organism>
<proteinExistence type="predicted"/>
<dbReference type="EMBL" id="JAKKDU010000007">
    <property type="protein sequence ID" value="MCF7568134.1"/>
    <property type="molecule type" value="Genomic_DNA"/>
</dbReference>
<reference evidence="1" key="1">
    <citation type="submission" date="2022-01" db="EMBL/GenBank/DDBJ databases">
        <title>Draft genome sequence of Sabulilitoribacter arenilitoris KCTC 52401.</title>
        <authorList>
            <person name="Oh J.-S."/>
        </authorList>
    </citation>
    <scope>NUCLEOTIDE SEQUENCE</scope>
    <source>
        <strain evidence="1">HMF6543</strain>
    </source>
</reference>
<sequence>MNKKTFALYTILAMLLSSCYSYRVQPKEFRKLENTNTQPKAYIINRTLEKEVEILKSSELFIIVEDSLHADLNIKLYPINKYRRGGDGTICSITIFLTIMQLPCFNSSSYKFKFDEIYKENIKKNNIELFITKPLWTKVP</sequence>